<proteinExistence type="predicted"/>
<feature type="signal peptide" evidence="1">
    <location>
        <begin position="1"/>
        <end position="20"/>
    </location>
</feature>
<reference evidence="2" key="1">
    <citation type="submission" date="2023-06" db="EMBL/GenBank/DDBJ databases">
        <title>Sysu t00039.</title>
        <authorList>
            <person name="Gao L."/>
            <person name="Fang B.-Z."/>
            <person name="Li W.-J."/>
        </authorList>
    </citation>
    <scope>NUCLEOTIDE SEQUENCE</scope>
    <source>
        <strain evidence="2">SYSU T00039</strain>
    </source>
</reference>
<organism evidence="2 3">
    <name type="scientific">Demequina lignilytica</name>
    <dbReference type="NCBI Taxonomy" id="3051663"/>
    <lineage>
        <taxon>Bacteria</taxon>
        <taxon>Bacillati</taxon>
        <taxon>Actinomycetota</taxon>
        <taxon>Actinomycetes</taxon>
        <taxon>Micrococcales</taxon>
        <taxon>Demequinaceae</taxon>
        <taxon>Demequina</taxon>
    </lineage>
</organism>
<dbReference type="AlphaFoldDB" id="A0AAW7M2I4"/>
<dbReference type="EMBL" id="JAUHPX010000001">
    <property type="protein sequence ID" value="MDN4487165.1"/>
    <property type="molecule type" value="Genomic_DNA"/>
</dbReference>
<comment type="caution">
    <text evidence="2">The sequence shown here is derived from an EMBL/GenBank/DDBJ whole genome shotgun (WGS) entry which is preliminary data.</text>
</comment>
<evidence type="ECO:0008006" key="4">
    <source>
        <dbReference type="Google" id="ProtNLM"/>
    </source>
</evidence>
<protein>
    <recommendedName>
        <fullName evidence="4">Lipoprotein</fullName>
    </recommendedName>
</protein>
<keyword evidence="1" id="KW-0732">Signal</keyword>
<name>A0AAW7M2I4_9MICO</name>
<evidence type="ECO:0000313" key="2">
    <source>
        <dbReference type="EMBL" id="MDN4487165.1"/>
    </source>
</evidence>
<accession>A0AAW7M2I4</accession>
<evidence type="ECO:0000256" key="1">
    <source>
        <dbReference type="SAM" id="SignalP"/>
    </source>
</evidence>
<dbReference type="Proteomes" id="UP001172737">
    <property type="component" value="Unassembled WGS sequence"/>
</dbReference>
<sequence>MRGYLALGAIALLAVAGCGAGRDAEAGFGVPRQNQIDEVTSDREPVNGVIDVAGDGCMNLELPTGETRWIVWPPDAEQGDSGDVVLSGGQEFGDGDAITGVGALVSLGELPDGSNADSYFSSFGAFCDADEAGVAVLDWLEHADG</sequence>
<evidence type="ECO:0000313" key="3">
    <source>
        <dbReference type="Proteomes" id="UP001172737"/>
    </source>
</evidence>
<feature type="chain" id="PRO_5043532517" description="Lipoprotein" evidence="1">
    <location>
        <begin position="21"/>
        <end position="145"/>
    </location>
</feature>
<dbReference type="RefSeq" id="WP_301120055.1">
    <property type="nucleotide sequence ID" value="NZ_JAUHPX010000001.1"/>
</dbReference>
<keyword evidence="3" id="KW-1185">Reference proteome</keyword>
<gene>
    <name evidence="2" type="ORF">QQX10_03190</name>
</gene>
<dbReference type="PROSITE" id="PS51257">
    <property type="entry name" value="PROKAR_LIPOPROTEIN"/>
    <property type="match status" value="1"/>
</dbReference>